<feature type="region of interest" description="Disordered" evidence="1">
    <location>
        <begin position="102"/>
        <end position="122"/>
    </location>
</feature>
<dbReference type="AlphaFoldDB" id="A0A9W3G171"/>
<gene>
    <name evidence="2" type="primary">LOC123615793</name>
</gene>
<sequence length="218" mass="24389">MASRGDGSLSPKRALAGYHGSWEVDAPWDSTQHFSLQYSRYGSHWTLGWTSAELSSLVKMLRKLTERGNPGTKAHEPVSSLEKLFRKNCSPLGRRSTSRYPLTRHHCENPRNPAVRQKHPLQSTEIQKDPTFSWEGRRSGYTLTALPLPWDCTATHQGASLGLWVLHWGKQTAQRGHPASLSLLGASQETQGNLHGLTTENQIETEDGRTYSSQRCPC</sequence>
<reference evidence="2" key="1">
    <citation type="submission" date="2025-08" db="UniProtKB">
        <authorList>
            <consortium name="RefSeq"/>
        </authorList>
    </citation>
    <scope>IDENTIFICATION</scope>
    <source>
        <tissue evidence="2">Blood</tissue>
    </source>
</reference>
<dbReference type="RefSeq" id="XP_045370057.1">
    <property type="nucleotide sequence ID" value="XM_045514101.1"/>
</dbReference>
<name>A0A9W3G171_CAMBA</name>
<proteinExistence type="predicted"/>
<protein>
    <submittedName>
        <fullName evidence="2">Uncharacterized protein LOC123615793</fullName>
    </submittedName>
</protein>
<evidence type="ECO:0000313" key="2">
    <source>
        <dbReference type="RefSeq" id="XP_045370057.1"/>
    </source>
</evidence>
<evidence type="ECO:0000256" key="1">
    <source>
        <dbReference type="SAM" id="MobiDB-lite"/>
    </source>
</evidence>
<organism evidence="2">
    <name type="scientific">Camelus bactrianus</name>
    <name type="common">Bactrian camel</name>
    <dbReference type="NCBI Taxonomy" id="9837"/>
    <lineage>
        <taxon>Eukaryota</taxon>
        <taxon>Metazoa</taxon>
        <taxon>Chordata</taxon>
        <taxon>Craniata</taxon>
        <taxon>Vertebrata</taxon>
        <taxon>Euteleostomi</taxon>
        <taxon>Mammalia</taxon>
        <taxon>Eutheria</taxon>
        <taxon>Laurasiatheria</taxon>
        <taxon>Artiodactyla</taxon>
        <taxon>Tylopoda</taxon>
        <taxon>Camelidae</taxon>
        <taxon>Camelus</taxon>
    </lineage>
</organism>
<accession>A0A9W3G171</accession>